<proteinExistence type="predicted"/>
<protein>
    <submittedName>
        <fullName evidence="2">Uncharacterized protein</fullName>
    </submittedName>
</protein>
<organism evidence="2 3">
    <name type="scientific">Portunus trituberculatus</name>
    <name type="common">Swimming crab</name>
    <name type="synonym">Neptunus trituberculatus</name>
    <dbReference type="NCBI Taxonomy" id="210409"/>
    <lineage>
        <taxon>Eukaryota</taxon>
        <taxon>Metazoa</taxon>
        <taxon>Ecdysozoa</taxon>
        <taxon>Arthropoda</taxon>
        <taxon>Crustacea</taxon>
        <taxon>Multicrustacea</taxon>
        <taxon>Malacostraca</taxon>
        <taxon>Eumalacostraca</taxon>
        <taxon>Eucarida</taxon>
        <taxon>Decapoda</taxon>
        <taxon>Pleocyemata</taxon>
        <taxon>Brachyura</taxon>
        <taxon>Eubrachyura</taxon>
        <taxon>Portunoidea</taxon>
        <taxon>Portunidae</taxon>
        <taxon>Portuninae</taxon>
        <taxon>Portunus</taxon>
    </lineage>
</organism>
<evidence type="ECO:0000256" key="1">
    <source>
        <dbReference type="SAM" id="MobiDB-lite"/>
    </source>
</evidence>
<name>A0A5B7GBU8_PORTR</name>
<gene>
    <name evidence="2" type="ORF">E2C01_051524</name>
</gene>
<feature type="compositionally biased region" description="Polar residues" evidence="1">
    <location>
        <begin position="105"/>
        <end position="117"/>
    </location>
</feature>
<keyword evidence="3" id="KW-1185">Reference proteome</keyword>
<accession>A0A5B7GBU8</accession>
<comment type="caution">
    <text evidence="2">The sequence shown here is derived from an EMBL/GenBank/DDBJ whole genome shotgun (WGS) entry which is preliminary data.</text>
</comment>
<evidence type="ECO:0000313" key="3">
    <source>
        <dbReference type="Proteomes" id="UP000324222"/>
    </source>
</evidence>
<dbReference type="EMBL" id="VSRR010014869">
    <property type="protein sequence ID" value="MPC57541.1"/>
    <property type="molecule type" value="Genomic_DNA"/>
</dbReference>
<dbReference type="AlphaFoldDB" id="A0A5B7GBU8"/>
<dbReference type="Proteomes" id="UP000324222">
    <property type="component" value="Unassembled WGS sequence"/>
</dbReference>
<evidence type="ECO:0000313" key="2">
    <source>
        <dbReference type="EMBL" id="MPC57541.1"/>
    </source>
</evidence>
<reference evidence="2 3" key="1">
    <citation type="submission" date="2019-05" db="EMBL/GenBank/DDBJ databases">
        <title>Another draft genome of Portunus trituberculatus and its Hox gene families provides insights of decapod evolution.</title>
        <authorList>
            <person name="Jeong J.-H."/>
            <person name="Song I."/>
            <person name="Kim S."/>
            <person name="Choi T."/>
            <person name="Kim D."/>
            <person name="Ryu S."/>
            <person name="Kim W."/>
        </authorList>
    </citation>
    <scope>NUCLEOTIDE SEQUENCE [LARGE SCALE GENOMIC DNA]</scope>
    <source>
        <tissue evidence="2">Muscle</tissue>
    </source>
</reference>
<sequence>MRPSTKGVKNRTHRVCLRVVVLRACQSVYVTGVVNNGHASAAAQSSPTADISMPDIPPSRLIYSYPAAKHASTSHYTKQNFIPPVDLLTPLPDSPPDTAPSPLTHHTSNTCKTTLKK</sequence>
<feature type="region of interest" description="Disordered" evidence="1">
    <location>
        <begin position="87"/>
        <end position="117"/>
    </location>
</feature>